<dbReference type="SUPFAM" id="SSF55729">
    <property type="entry name" value="Acyl-CoA N-acyltransferases (Nat)"/>
    <property type="match status" value="1"/>
</dbReference>
<evidence type="ECO:0000259" key="1">
    <source>
        <dbReference type="Pfam" id="PF13302"/>
    </source>
</evidence>
<sequence>MDNIFPSPYTLSDGIKWVNYNLSLSPPLNFVIADPTTSLAIGGIGLKPGTDVHERSVEVGYWLGEELWGRGVATEALVGFVGWVLGEREWERVIRVHAGVYGGNVASGRVLRKAGFRLEGCLRRHVWKEGRLLDLEVYAVLREEWEGRERERAAEEGPSAGEMSI</sequence>
<dbReference type="Gene3D" id="3.40.630.30">
    <property type="match status" value="1"/>
</dbReference>
<evidence type="ECO:0000313" key="2">
    <source>
        <dbReference type="EMBL" id="EON66983.1"/>
    </source>
</evidence>
<dbReference type="OMA" id="DILYRTW"/>
<dbReference type="Proteomes" id="UP000016924">
    <property type="component" value="Unassembled WGS sequence"/>
</dbReference>
<name>R7YYQ9_CONA1</name>
<dbReference type="InterPro" id="IPR051908">
    <property type="entry name" value="Ribosomal_N-acetyltransferase"/>
</dbReference>
<gene>
    <name evidence="2" type="ORF">W97_06099</name>
</gene>
<dbReference type="GO" id="GO:1990189">
    <property type="term" value="F:protein N-terminal-serine acetyltransferase activity"/>
    <property type="evidence" value="ECO:0007669"/>
    <property type="project" value="TreeGrafter"/>
</dbReference>
<dbReference type="GO" id="GO:0005737">
    <property type="term" value="C:cytoplasm"/>
    <property type="evidence" value="ECO:0007669"/>
    <property type="project" value="TreeGrafter"/>
</dbReference>
<dbReference type="OrthoDB" id="630895at2759"/>
<dbReference type="eggNOG" id="ENOG502RXXF">
    <property type="taxonomic scope" value="Eukaryota"/>
</dbReference>
<dbReference type="InterPro" id="IPR016181">
    <property type="entry name" value="Acyl_CoA_acyltransferase"/>
</dbReference>
<dbReference type="PANTHER" id="PTHR43441">
    <property type="entry name" value="RIBOSOMAL-PROTEIN-SERINE ACETYLTRANSFERASE"/>
    <property type="match status" value="1"/>
</dbReference>
<dbReference type="InterPro" id="IPR000182">
    <property type="entry name" value="GNAT_dom"/>
</dbReference>
<reference evidence="3" key="1">
    <citation type="submission" date="2012-06" db="EMBL/GenBank/DDBJ databases">
        <title>The genome sequence of Coniosporium apollinis CBS 100218.</title>
        <authorList>
            <consortium name="The Broad Institute Genome Sequencing Platform"/>
            <person name="Cuomo C."/>
            <person name="Gorbushina A."/>
            <person name="Noack S."/>
            <person name="Walker B."/>
            <person name="Young S.K."/>
            <person name="Zeng Q."/>
            <person name="Gargeya S."/>
            <person name="Fitzgerald M."/>
            <person name="Haas B."/>
            <person name="Abouelleil A."/>
            <person name="Alvarado L."/>
            <person name="Arachchi H.M."/>
            <person name="Berlin A.M."/>
            <person name="Chapman S.B."/>
            <person name="Goldberg J."/>
            <person name="Griggs A."/>
            <person name="Gujja S."/>
            <person name="Hansen M."/>
            <person name="Howarth C."/>
            <person name="Imamovic A."/>
            <person name="Larimer J."/>
            <person name="McCowan C."/>
            <person name="Montmayeur A."/>
            <person name="Murphy C."/>
            <person name="Neiman D."/>
            <person name="Pearson M."/>
            <person name="Priest M."/>
            <person name="Roberts A."/>
            <person name="Saif S."/>
            <person name="Shea T."/>
            <person name="Sisk P."/>
            <person name="Sykes S."/>
            <person name="Wortman J."/>
            <person name="Nusbaum C."/>
            <person name="Birren B."/>
        </authorList>
    </citation>
    <scope>NUCLEOTIDE SEQUENCE [LARGE SCALE GENOMIC DNA]</scope>
    <source>
        <strain evidence="3">CBS 100218</strain>
    </source>
</reference>
<keyword evidence="3" id="KW-1185">Reference proteome</keyword>
<dbReference type="Pfam" id="PF13302">
    <property type="entry name" value="Acetyltransf_3"/>
    <property type="match status" value="1"/>
</dbReference>
<protein>
    <recommendedName>
        <fullName evidence="1">N-acetyltransferase domain-containing protein</fullName>
    </recommendedName>
</protein>
<dbReference type="STRING" id="1168221.R7YYQ9"/>
<feature type="domain" description="N-acetyltransferase" evidence="1">
    <location>
        <begin position="5"/>
        <end position="117"/>
    </location>
</feature>
<dbReference type="PANTHER" id="PTHR43441:SF2">
    <property type="entry name" value="FAMILY ACETYLTRANSFERASE, PUTATIVE (AFU_ORTHOLOGUE AFUA_7G00850)-RELATED"/>
    <property type="match status" value="1"/>
</dbReference>
<accession>R7YYQ9</accession>
<dbReference type="HOGENOM" id="CLU_013985_3_4_1"/>
<dbReference type="EMBL" id="JH767584">
    <property type="protein sequence ID" value="EON66983.1"/>
    <property type="molecule type" value="Genomic_DNA"/>
</dbReference>
<dbReference type="GO" id="GO:0008999">
    <property type="term" value="F:protein-N-terminal-alanine acetyltransferase activity"/>
    <property type="evidence" value="ECO:0007669"/>
    <property type="project" value="TreeGrafter"/>
</dbReference>
<dbReference type="GeneID" id="19903410"/>
<dbReference type="RefSeq" id="XP_007782300.1">
    <property type="nucleotide sequence ID" value="XM_007784110.1"/>
</dbReference>
<organism evidence="2 3">
    <name type="scientific">Coniosporium apollinis (strain CBS 100218)</name>
    <name type="common">Rock-inhabiting black yeast</name>
    <dbReference type="NCBI Taxonomy" id="1168221"/>
    <lineage>
        <taxon>Eukaryota</taxon>
        <taxon>Fungi</taxon>
        <taxon>Dikarya</taxon>
        <taxon>Ascomycota</taxon>
        <taxon>Pezizomycotina</taxon>
        <taxon>Dothideomycetes</taxon>
        <taxon>Dothideomycetes incertae sedis</taxon>
        <taxon>Coniosporium</taxon>
    </lineage>
</organism>
<dbReference type="AlphaFoldDB" id="R7YYQ9"/>
<proteinExistence type="predicted"/>
<evidence type="ECO:0000313" key="3">
    <source>
        <dbReference type="Proteomes" id="UP000016924"/>
    </source>
</evidence>